<protein>
    <submittedName>
        <fullName evidence="2">CHAT domain-containing protein</fullName>
    </submittedName>
</protein>
<dbReference type="RefSeq" id="WP_193871959.1">
    <property type="nucleotide sequence ID" value="NZ_JADEWU010000114.1"/>
</dbReference>
<dbReference type="Proteomes" id="UP000640725">
    <property type="component" value="Unassembled WGS sequence"/>
</dbReference>
<evidence type="ECO:0000313" key="3">
    <source>
        <dbReference type="Proteomes" id="UP000640725"/>
    </source>
</evidence>
<organism evidence="2 3">
    <name type="scientific">Planktothrix mougeotii LEGE 06226</name>
    <dbReference type="NCBI Taxonomy" id="1828728"/>
    <lineage>
        <taxon>Bacteria</taxon>
        <taxon>Bacillati</taxon>
        <taxon>Cyanobacteriota</taxon>
        <taxon>Cyanophyceae</taxon>
        <taxon>Oscillatoriophycideae</taxon>
        <taxon>Oscillatoriales</taxon>
        <taxon>Microcoleaceae</taxon>
        <taxon>Planktothrix</taxon>
    </lineage>
</organism>
<proteinExistence type="predicted"/>
<accession>A0ABR9UJJ9</accession>
<evidence type="ECO:0000259" key="1">
    <source>
        <dbReference type="Pfam" id="PF12770"/>
    </source>
</evidence>
<reference evidence="2 3" key="1">
    <citation type="submission" date="2020-10" db="EMBL/GenBank/DDBJ databases">
        <authorList>
            <person name="Castelo-Branco R."/>
            <person name="Eusebio N."/>
            <person name="Adriana R."/>
            <person name="Vieira A."/>
            <person name="Brugerolle De Fraissinette N."/>
            <person name="Rezende De Castro R."/>
            <person name="Schneider M.P."/>
            <person name="Vasconcelos V."/>
            <person name="Leao P.N."/>
        </authorList>
    </citation>
    <scope>NUCLEOTIDE SEQUENCE [LARGE SCALE GENOMIC DNA]</scope>
    <source>
        <strain evidence="2 3">LEGE 06226</strain>
    </source>
</reference>
<dbReference type="EMBL" id="JADEWU010000114">
    <property type="protein sequence ID" value="MBE9146648.1"/>
    <property type="molecule type" value="Genomic_DNA"/>
</dbReference>
<dbReference type="InterPro" id="IPR024983">
    <property type="entry name" value="CHAT_dom"/>
</dbReference>
<feature type="domain" description="CHAT" evidence="1">
    <location>
        <begin position="123"/>
        <end position="259"/>
    </location>
</feature>
<evidence type="ECO:0000313" key="2">
    <source>
        <dbReference type="EMBL" id="MBE9146648.1"/>
    </source>
</evidence>
<name>A0ABR9UJJ9_9CYAN</name>
<dbReference type="Pfam" id="PF12770">
    <property type="entry name" value="CHAT"/>
    <property type="match status" value="1"/>
</dbReference>
<gene>
    <name evidence="2" type="ORF">IQ236_25980</name>
</gene>
<comment type="caution">
    <text evidence="2">The sequence shown here is derived from an EMBL/GenBank/DDBJ whole genome shotgun (WGS) entry which is preliminary data.</text>
</comment>
<sequence>MQVSKFDIDQLAEQLEDQLNKWLNADQFLTIDRILREKFQRSDEIQVIIQSDDINVRRLPWHLWDFFKPYRKAEVALSSPFYDRPIRTTPQRNQIRILSILGDDKGLNLDKDKVAIEKTGAEPVFLPKPNRKELEEQLSCQQGWDILCFSGHSSSAMDGSNGWFYINNTDKITIAELKTALTTAIENGLQIAIFNSCDGLGLANQLATLHIPQIIVMREPVPDAVAQAFLTHFLTAFASGKSFYLSVREAREKLQSLEQHFPCASWLPIICQNPAEIPPTWESLRGISK</sequence>
<keyword evidence="3" id="KW-1185">Reference proteome</keyword>